<dbReference type="AlphaFoldDB" id="A0A9Q3IBS5"/>
<protein>
    <submittedName>
        <fullName evidence="1">Uncharacterized protein</fullName>
    </submittedName>
</protein>
<gene>
    <name evidence="1" type="ORF">O181_073215</name>
</gene>
<sequence length="134" mass="15729">MRKEHGKDDWLWWKSERIDKWGKTICIFKMENAFESSIFNSDKDRPLTWVLKKDRSSALHPDMSESIIDSKILRKVWGELEHAIKCRFVEPCSTEVYNNVMKYIIISQGSWGKQKCPGTQESRAHLEGLKGIKK</sequence>
<name>A0A9Q3IBS5_9BASI</name>
<dbReference type="EMBL" id="AVOT02038595">
    <property type="protein sequence ID" value="MBW0533500.1"/>
    <property type="molecule type" value="Genomic_DNA"/>
</dbReference>
<evidence type="ECO:0000313" key="2">
    <source>
        <dbReference type="Proteomes" id="UP000765509"/>
    </source>
</evidence>
<reference evidence="1" key="1">
    <citation type="submission" date="2021-03" db="EMBL/GenBank/DDBJ databases">
        <title>Draft genome sequence of rust myrtle Austropuccinia psidii MF-1, a brazilian biotype.</title>
        <authorList>
            <person name="Quecine M.C."/>
            <person name="Pachon D.M.R."/>
            <person name="Bonatelli M.L."/>
            <person name="Correr F.H."/>
            <person name="Franceschini L.M."/>
            <person name="Leite T.F."/>
            <person name="Margarido G.R.A."/>
            <person name="Almeida C.A."/>
            <person name="Ferrarezi J.A."/>
            <person name="Labate C.A."/>
        </authorList>
    </citation>
    <scope>NUCLEOTIDE SEQUENCE</scope>
    <source>
        <strain evidence="1">MF-1</strain>
    </source>
</reference>
<evidence type="ECO:0000313" key="1">
    <source>
        <dbReference type="EMBL" id="MBW0533500.1"/>
    </source>
</evidence>
<dbReference type="Proteomes" id="UP000765509">
    <property type="component" value="Unassembled WGS sequence"/>
</dbReference>
<proteinExistence type="predicted"/>
<keyword evidence="2" id="KW-1185">Reference proteome</keyword>
<comment type="caution">
    <text evidence="1">The sequence shown here is derived from an EMBL/GenBank/DDBJ whole genome shotgun (WGS) entry which is preliminary data.</text>
</comment>
<accession>A0A9Q3IBS5</accession>
<organism evidence="1 2">
    <name type="scientific">Austropuccinia psidii MF-1</name>
    <dbReference type="NCBI Taxonomy" id="1389203"/>
    <lineage>
        <taxon>Eukaryota</taxon>
        <taxon>Fungi</taxon>
        <taxon>Dikarya</taxon>
        <taxon>Basidiomycota</taxon>
        <taxon>Pucciniomycotina</taxon>
        <taxon>Pucciniomycetes</taxon>
        <taxon>Pucciniales</taxon>
        <taxon>Sphaerophragmiaceae</taxon>
        <taxon>Austropuccinia</taxon>
    </lineage>
</organism>